<evidence type="ECO:0000313" key="1">
    <source>
        <dbReference type="EMBL" id="GAG49675.1"/>
    </source>
</evidence>
<gene>
    <name evidence="1" type="ORF">S01H1_78996</name>
</gene>
<reference evidence="1" key="1">
    <citation type="journal article" date="2014" name="Front. Microbiol.">
        <title>High frequency of phylogenetically diverse reductive dehalogenase-homologous genes in deep subseafloor sedimentary metagenomes.</title>
        <authorList>
            <person name="Kawai M."/>
            <person name="Futagami T."/>
            <person name="Toyoda A."/>
            <person name="Takaki Y."/>
            <person name="Nishi S."/>
            <person name="Hori S."/>
            <person name="Arai W."/>
            <person name="Tsubouchi T."/>
            <person name="Morono Y."/>
            <person name="Uchiyama I."/>
            <person name="Ito T."/>
            <person name="Fujiyama A."/>
            <person name="Inagaki F."/>
            <person name="Takami H."/>
        </authorList>
    </citation>
    <scope>NUCLEOTIDE SEQUENCE</scope>
    <source>
        <strain evidence="1">Expedition CK06-06</strain>
    </source>
</reference>
<name>X0Y1V9_9ZZZZ</name>
<dbReference type="EMBL" id="BARS01053213">
    <property type="protein sequence ID" value="GAG49675.1"/>
    <property type="molecule type" value="Genomic_DNA"/>
</dbReference>
<dbReference type="AlphaFoldDB" id="X0Y1V9"/>
<organism evidence="1">
    <name type="scientific">marine sediment metagenome</name>
    <dbReference type="NCBI Taxonomy" id="412755"/>
    <lineage>
        <taxon>unclassified sequences</taxon>
        <taxon>metagenomes</taxon>
        <taxon>ecological metagenomes</taxon>
    </lineage>
</organism>
<sequence>YGKFSFRYRRNTIAEKLKLKELEKEQIIKRIEIIIASEESENPLVLHCKYCQSWFESSRFNYMCPKCDHDQIYVAYNCINCGKWYFKDKPEENYYCKNKKCQGVRLIGREIEEIKELLKEKGIFLRKFESKSKKFSILDR</sequence>
<comment type="caution">
    <text evidence="1">The sequence shown here is derived from an EMBL/GenBank/DDBJ whole genome shotgun (WGS) entry which is preliminary data.</text>
</comment>
<feature type="non-terminal residue" evidence="1">
    <location>
        <position position="1"/>
    </location>
</feature>
<proteinExistence type="predicted"/>
<protein>
    <submittedName>
        <fullName evidence="1">Uncharacterized protein</fullName>
    </submittedName>
</protein>
<accession>X0Y1V9</accession>